<evidence type="ECO:0000313" key="1">
    <source>
        <dbReference type="EMBL" id="THW65750.1"/>
    </source>
</evidence>
<gene>
    <name evidence="1" type="ORF">D6D20_01796</name>
</gene>
<dbReference type="AlphaFoldDB" id="A0A4S8ZIH1"/>
<organism evidence="1 2">
    <name type="scientific">Aureobasidium pullulans</name>
    <name type="common">Black yeast</name>
    <name type="synonym">Pullularia pullulans</name>
    <dbReference type="NCBI Taxonomy" id="5580"/>
    <lineage>
        <taxon>Eukaryota</taxon>
        <taxon>Fungi</taxon>
        <taxon>Dikarya</taxon>
        <taxon>Ascomycota</taxon>
        <taxon>Pezizomycotina</taxon>
        <taxon>Dothideomycetes</taxon>
        <taxon>Dothideomycetidae</taxon>
        <taxon>Dothideales</taxon>
        <taxon>Saccotheciaceae</taxon>
        <taxon>Aureobasidium</taxon>
    </lineage>
</organism>
<comment type="caution">
    <text evidence="1">The sequence shown here is derived from an EMBL/GenBank/DDBJ whole genome shotgun (WGS) entry which is preliminary data.</text>
</comment>
<dbReference type="EMBL" id="QZAN01000011">
    <property type="protein sequence ID" value="THW65750.1"/>
    <property type="molecule type" value="Genomic_DNA"/>
</dbReference>
<dbReference type="Proteomes" id="UP000310421">
    <property type="component" value="Unassembled WGS sequence"/>
</dbReference>
<sequence>MLVIVMAHTTLLSLGPEIHSIIASQLSSHDFGHLRSTCKELCNRFGVQFAKQCFAERRFLFTQDSLQGLVDLTAHKVFAPHIKKILFGSGRLSIYPSCPHWTTEDEMDAEALRLRQLYVAAAKKQEAFIASKQHIRMMHAALRNLKKYIGKKKYNNRVTLGIFDVAGEIATSKGSHYCHHSVTYFRIAYGFDKFLGELSEFQKWGEAGLDPVEEWYLNPLDTTRDIRQACNKANFEWNSMELDCIWHQSFPFASTNGWFTVDDGCSSQAHVHLAIGMLDHEEYGDADLCVKVSRGYESELRILTKNRRLEFRVKAGDTKDESAFRGVSEEYGKISKDFGKDVFQELRLQDCVVGLRRLCNFFVAHAKTLRRVELVNVRLDVTDRWATEDCASGTPLTLLKCIREKLKLDSLICNNLRCNTSEGIFPSNEYATFIKGPAEWDGTRYITETMNVLIGSGNKDWKEEATGWDQVEVDEEYHLDDYSLDFEDFPRHRRGS</sequence>
<reference evidence="1 2" key="1">
    <citation type="submission" date="2018-10" db="EMBL/GenBank/DDBJ databases">
        <title>Fifty Aureobasidium pullulans genomes reveal a recombining polyextremotolerant generalist.</title>
        <authorList>
            <person name="Gostincar C."/>
            <person name="Turk M."/>
            <person name="Zajc J."/>
            <person name="Gunde-Cimerman N."/>
        </authorList>
    </citation>
    <scope>NUCLEOTIDE SEQUENCE [LARGE SCALE GENOMIC DNA]</scope>
    <source>
        <strain evidence="1 2">EXF-10751</strain>
    </source>
</reference>
<accession>A0A4S8ZIH1</accession>
<proteinExistence type="predicted"/>
<name>A0A4S8ZIH1_AURPU</name>
<protein>
    <submittedName>
        <fullName evidence="1">Uncharacterized protein</fullName>
    </submittedName>
</protein>
<evidence type="ECO:0000313" key="2">
    <source>
        <dbReference type="Proteomes" id="UP000310421"/>
    </source>
</evidence>